<evidence type="ECO:0000259" key="17">
    <source>
        <dbReference type="Pfam" id="PF20887"/>
    </source>
</evidence>
<comment type="cofactor">
    <cofactor evidence="1">
        <name>[4Fe-4S] cluster</name>
        <dbReference type="ChEBI" id="CHEBI:49883"/>
    </cofactor>
</comment>
<evidence type="ECO:0000256" key="4">
    <source>
        <dbReference type="ARBA" id="ARBA00012944"/>
    </source>
</evidence>
<evidence type="ECO:0000256" key="10">
    <source>
        <dbReference type="ARBA" id="ARBA00046897"/>
    </source>
</evidence>
<comment type="caution">
    <text evidence="18">The sequence shown here is derived from an EMBL/GenBank/DDBJ whole genome shotgun (WGS) entry which is preliminary data.</text>
</comment>
<sequence length="1031" mass="113793">MSLWPWLVACSRHFCLCRIQVKSTEVEALKKSQIENIASFLASQDEVPAAPLEELTYRRSLRVALDVLNARDSIHQEGPSRRDGTAPSEREQLPTGAASLLPDSLSPPFFREEKLAQPEPERRWGHAQHSWSGLSAGEEAPTCKVDHNKELRKRENPGAPSVTPTRGGCQDGCGSRNHRSSGTRASKRRRNSASKSSWCQGVPALAGAGLEEEIQGEPGRWMALSSPSRAREDDPCARAEGHDPGLPSGSLTVPPAQDGAGGRLVKRLCLDGGRRLQMAQLEPAASGTVLPLSSSPAEEAGRPGLQAGGGRPEQEQSSWQLVVSDGLLHSLTEPPSSEESMECGSINSILDAEEEDEEPPRILLYHEPRSFEVGMLVWLKYQKYPFWPAVVKSVRRRDKKASVLFIEGDMNPKGRGITVSLRRLKHFDCKEKQMLLDKAKEDFDRDIGSCVSLITDYRVRLGCGSFAGSFLEYYAADISYPVRKSIQQDVLGTRFPQLSKGELTEPMEGIPVGRRRPCRKVLPDRSRAARDRANQKLVEYIVKTKGAESHLRAILKSRRPSRWLKTFLSSSQYVTCVETYLEDEEQLDLVVKYLQGVYQEMDSEVLARVSGDSIRFILDVLLPEAHRPNTLLEATGESRGELRACQQEGRSLPKEIKLGLVHASLTPWTDRSTVLVFAGWLPGVVQEKPAPERGCSCSLVLRPVREEGKPCSGRALRSPGLCAPSSNLGQLGTAVRGILVWLPPHLVATVGGPVPALSHRGAWCLQERGGGSAAERPWPGSGFRAHAEPFWSRPRGPGALRRTNRRGCLKAEAKMAALAAPSLLCVRMLSLRSSMGGIMQTQGVHQNLASKGPSSAQPALPRDRTVIPKPTELPKSRGEYVVAKLDDLINWARRSSLWPMTFGLACCAVEMMHMAAPRYDMDRFGVVFRASPRQADVMIVAGTLTNKMAPALRKVYDQMPEPRYVVSMGSCANGGGYYHYSYSVVRGCDRIVPVDIYVPGCPPTAEALLYGILQLQRKIKREKRLKIWYRR</sequence>
<dbReference type="GO" id="GO:0051539">
    <property type="term" value="F:4 iron, 4 sulfur cluster binding"/>
    <property type="evidence" value="ECO:0007669"/>
    <property type="project" value="UniProtKB-KW"/>
</dbReference>
<keyword evidence="6 12" id="KW-0520">NAD</keyword>
<feature type="compositionally biased region" description="Basic and acidic residues" evidence="13">
    <location>
        <begin position="861"/>
        <end position="871"/>
    </location>
</feature>
<comment type="similarity">
    <text evidence="3 12">Belongs to the complex I 20 kDa subunit family.</text>
</comment>
<evidence type="ECO:0000256" key="5">
    <source>
        <dbReference type="ARBA" id="ARBA00015185"/>
    </source>
</evidence>
<evidence type="ECO:0000256" key="8">
    <source>
        <dbReference type="ARBA" id="ARBA00030829"/>
    </source>
</evidence>
<feature type="compositionally biased region" description="Basic and acidic residues" evidence="13">
    <location>
        <begin position="229"/>
        <end position="243"/>
    </location>
</feature>
<evidence type="ECO:0000256" key="6">
    <source>
        <dbReference type="ARBA" id="ARBA00023027"/>
    </source>
</evidence>
<proteinExistence type="inferred from homology"/>
<dbReference type="Gene3D" id="3.40.50.12280">
    <property type="match status" value="1"/>
</dbReference>
<dbReference type="GO" id="GO:0031491">
    <property type="term" value="F:nucleosome binding"/>
    <property type="evidence" value="ECO:0007669"/>
    <property type="project" value="TreeGrafter"/>
</dbReference>
<evidence type="ECO:0000256" key="2">
    <source>
        <dbReference type="ARBA" id="ARBA00008188"/>
    </source>
</evidence>
<feature type="compositionally biased region" description="Basic and acidic residues" evidence="13">
    <location>
        <begin position="115"/>
        <end position="124"/>
    </location>
</feature>
<evidence type="ECO:0000256" key="12">
    <source>
        <dbReference type="RuleBase" id="RU004464"/>
    </source>
</evidence>
<feature type="region of interest" description="Disordered" evidence="13">
    <location>
        <begin position="848"/>
        <end position="871"/>
    </location>
</feature>
<comment type="catalytic activity">
    <reaction evidence="11">
        <text>a ubiquinone + NADH + 5 H(+)(in) = a ubiquinol + NAD(+) + 4 H(+)(out)</text>
        <dbReference type="Rhea" id="RHEA:29091"/>
        <dbReference type="Rhea" id="RHEA-COMP:9565"/>
        <dbReference type="Rhea" id="RHEA-COMP:9566"/>
        <dbReference type="ChEBI" id="CHEBI:15378"/>
        <dbReference type="ChEBI" id="CHEBI:16389"/>
        <dbReference type="ChEBI" id="CHEBI:17976"/>
        <dbReference type="ChEBI" id="CHEBI:57540"/>
        <dbReference type="ChEBI" id="CHEBI:57945"/>
        <dbReference type="EC" id="7.1.1.2"/>
    </reaction>
</comment>
<dbReference type="Pfam" id="PF01058">
    <property type="entry name" value="Oxidored_q6"/>
    <property type="match status" value="1"/>
</dbReference>
<feature type="region of interest" description="Disordered" evidence="13">
    <location>
        <begin position="115"/>
        <end position="199"/>
    </location>
</feature>
<name>A0AA41MQX9_SCICA</name>
<evidence type="ECO:0000256" key="9">
    <source>
        <dbReference type="ARBA" id="ARBA00032998"/>
    </source>
</evidence>
<comment type="subunit">
    <text evidence="10">Core subunit of respiratory chain NADH dehydrogenase (Complex I) which is composed of 45 different subunits. This is a component of the iron-sulfur (IP) fragment of the enzyme.</text>
</comment>
<feature type="region of interest" description="Disordered" evidence="13">
    <location>
        <begin position="224"/>
        <end position="261"/>
    </location>
</feature>
<dbReference type="GO" id="GO:0008137">
    <property type="term" value="F:NADH dehydrogenase (ubiquinone) activity"/>
    <property type="evidence" value="ECO:0007669"/>
    <property type="project" value="UniProtKB-EC"/>
</dbReference>
<dbReference type="InterPro" id="IPR048795">
    <property type="entry name" value="PWP3A_3B_4_C"/>
</dbReference>
<dbReference type="FunFam" id="2.30.30.140:FF:000063">
    <property type="entry name" value="PWWP domain-containing DNA repair factor 3A"/>
    <property type="match status" value="1"/>
</dbReference>
<dbReference type="FunFam" id="3.40.50.12280:FF:000001">
    <property type="entry name" value="NADH-quinone oxidoreductase subunit B 2"/>
    <property type="match status" value="1"/>
</dbReference>
<dbReference type="Pfam" id="PF20887">
    <property type="entry name" value="PWP3A-B_N"/>
    <property type="match status" value="1"/>
</dbReference>
<dbReference type="GO" id="GO:0046872">
    <property type="term" value="F:metal ion binding"/>
    <property type="evidence" value="ECO:0007669"/>
    <property type="project" value="UniProtKB-KW"/>
</dbReference>
<dbReference type="Pfam" id="PF20884">
    <property type="entry name" value="MUM1-like_PWWP"/>
    <property type="match status" value="1"/>
</dbReference>
<dbReference type="NCBIfam" id="TIGR01957">
    <property type="entry name" value="nuoB_fam"/>
    <property type="match status" value="1"/>
</dbReference>
<dbReference type="SUPFAM" id="SSF56770">
    <property type="entry name" value="HydA/Nqo6-like"/>
    <property type="match status" value="1"/>
</dbReference>
<dbReference type="Pfam" id="PF20886">
    <property type="entry name" value="PWP3A-B_C"/>
    <property type="match status" value="1"/>
</dbReference>
<dbReference type="PANTHER" id="PTHR31333:SF4">
    <property type="entry name" value="PWWP DOMAIN-CONTAINING DNA REPAIR FACTOR 3A"/>
    <property type="match status" value="1"/>
</dbReference>
<dbReference type="InterPro" id="IPR048765">
    <property type="entry name" value="PWP3A_3B_4_N"/>
</dbReference>
<dbReference type="InterPro" id="IPR035504">
    <property type="entry name" value="MUM1-like_PWWP"/>
</dbReference>
<dbReference type="InterPro" id="IPR006138">
    <property type="entry name" value="NADH_UQ_OxRdtase_20Kd_su"/>
</dbReference>
<evidence type="ECO:0000259" key="15">
    <source>
        <dbReference type="Pfam" id="PF20884"/>
    </source>
</evidence>
<evidence type="ECO:0000256" key="11">
    <source>
        <dbReference type="ARBA" id="ARBA00049551"/>
    </source>
</evidence>
<feature type="domain" description="NADH:ubiquinone oxidoreductase-like 20kDa subunit" evidence="14">
    <location>
        <begin position="906"/>
        <end position="1015"/>
    </location>
</feature>
<dbReference type="GO" id="GO:0005829">
    <property type="term" value="C:cytosol"/>
    <property type="evidence" value="ECO:0007669"/>
    <property type="project" value="TreeGrafter"/>
</dbReference>
<dbReference type="InterPro" id="IPR006137">
    <property type="entry name" value="NADH_UbQ_OxRdtase-like_20kDa"/>
</dbReference>
<feature type="domain" description="MUM1-like PWWP" evidence="15">
    <location>
        <begin position="371"/>
        <end position="450"/>
    </location>
</feature>
<dbReference type="HAMAP" id="MF_01356">
    <property type="entry name" value="NDH1_NuoB"/>
    <property type="match status" value="1"/>
</dbReference>
<dbReference type="Gene3D" id="2.30.30.140">
    <property type="match status" value="1"/>
</dbReference>
<dbReference type="AlphaFoldDB" id="A0AA41MQX9"/>
<keyword evidence="19" id="KW-1185">Reference proteome</keyword>
<evidence type="ECO:0000259" key="14">
    <source>
        <dbReference type="Pfam" id="PF01058"/>
    </source>
</evidence>
<comment type="function">
    <text evidence="7">Core subunit of the mitochondrial membrane respiratory chain NADH dehydrogenase (Complex I) which catalyzes electron transfer from NADH through the respiratory chain, using ubiquinone as an electron acceptor. Essential for the catalytic activity of complex I.</text>
</comment>
<feature type="compositionally biased region" description="Polar residues" evidence="13">
    <location>
        <begin position="848"/>
        <end position="857"/>
    </location>
</feature>
<dbReference type="InterPro" id="IPR040263">
    <property type="entry name" value="PWP3A_3B_4"/>
</dbReference>
<dbReference type="GO" id="GO:0005634">
    <property type="term" value="C:nucleus"/>
    <property type="evidence" value="ECO:0007669"/>
    <property type="project" value="TreeGrafter"/>
</dbReference>
<dbReference type="GO" id="GO:0048038">
    <property type="term" value="F:quinone binding"/>
    <property type="evidence" value="ECO:0007669"/>
    <property type="project" value="InterPro"/>
</dbReference>
<dbReference type="SUPFAM" id="SSF63748">
    <property type="entry name" value="Tudor/PWWP/MBT"/>
    <property type="match status" value="1"/>
</dbReference>
<feature type="compositionally biased region" description="Basic residues" evidence="13">
    <location>
        <begin position="176"/>
        <end position="192"/>
    </location>
</feature>
<dbReference type="GO" id="GO:0006325">
    <property type="term" value="P:chromatin organization"/>
    <property type="evidence" value="ECO:0007669"/>
    <property type="project" value="TreeGrafter"/>
</dbReference>
<dbReference type="PANTHER" id="PTHR31333">
    <property type="entry name" value="PWWP DOMAIN-CONTAINING DNA REPAIR FACTOR 3 FAMILY MEMBER"/>
    <property type="match status" value="1"/>
</dbReference>
<evidence type="ECO:0000259" key="16">
    <source>
        <dbReference type="Pfam" id="PF20886"/>
    </source>
</evidence>
<keyword evidence="12" id="KW-0411">Iron-sulfur</keyword>
<dbReference type="Proteomes" id="UP001166674">
    <property type="component" value="Unassembled WGS sequence"/>
</dbReference>
<feature type="domain" description="PWWP" evidence="16">
    <location>
        <begin position="523"/>
        <end position="625"/>
    </location>
</feature>
<evidence type="ECO:0000256" key="3">
    <source>
        <dbReference type="ARBA" id="ARBA00009173"/>
    </source>
</evidence>
<keyword evidence="12" id="KW-0408">Iron</keyword>
<feature type="region of interest" description="Disordered" evidence="13">
    <location>
        <begin position="72"/>
        <end position="92"/>
    </location>
</feature>
<evidence type="ECO:0000256" key="1">
    <source>
        <dbReference type="ARBA" id="ARBA00001966"/>
    </source>
</evidence>
<dbReference type="NCBIfam" id="NF005012">
    <property type="entry name" value="PRK06411.1"/>
    <property type="match status" value="1"/>
</dbReference>
<dbReference type="EC" id="7.1.1.2" evidence="4"/>
<feature type="region of interest" description="Disordered" evidence="13">
    <location>
        <begin position="281"/>
        <end position="318"/>
    </location>
</feature>
<dbReference type="CDD" id="cd06080">
    <property type="entry name" value="PWWP_MUM1-like"/>
    <property type="match status" value="1"/>
</dbReference>
<evidence type="ECO:0000313" key="18">
    <source>
        <dbReference type="EMBL" id="MBZ3876353.1"/>
    </source>
</evidence>
<organism evidence="18 19">
    <name type="scientific">Sciurus carolinensis</name>
    <name type="common">Eastern gray squirrel</name>
    <dbReference type="NCBI Taxonomy" id="30640"/>
    <lineage>
        <taxon>Eukaryota</taxon>
        <taxon>Metazoa</taxon>
        <taxon>Chordata</taxon>
        <taxon>Craniata</taxon>
        <taxon>Vertebrata</taxon>
        <taxon>Euteleostomi</taxon>
        <taxon>Mammalia</taxon>
        <taxon>Eutheria</taxon>
        <taxon>Euarchontoglires</taxon>
        <taxon>Glires</taxon>
        <taxon>Rodentia</taxon>
        <taxon>Sciuromorpha</taxon>
        <taxon>Sciuridae</taxon>
        <taxon>Sciurinae</taxon>
        <taxon>Sciurini</taxon>
        <taxon>Sciurus</taxon>
    </lineage>
</organism>
<evidence type="ECO:0000256" key="7">
    <source>
        <dbReference type="ARBA" id="ARBA00024297"/>
    </source>
</evidence>
<keyword evidence="12" id="KW-0004">4Fe-4S</keyword>
<feature type="domain" description="PWWP" evidence="17">
    <location>
        <begin position="18"/>
        <end position="69"/>
    </location>
</feature>
<accession>A0AA41MQX9</accession>
<evidence type="ECO:0000313" key="19">
    <source>
        <dbReference type="Proteomes" id="UP001166674"/>
    </source>
</evidence>
<dbReference type="PROSITE" id="PS01150">
    <property type="entry name" value="COMPLEX1_20K"/>
    <property type="match status" value="1"/>
</dbReference>
<reference evidence="18" key="1">
    <citation type="submission" date="2020-03" db="EMBL/GenBank/DDBJ databases">
        <title>Studies in the Genomics of Life Span.</title>
        <authorList>
            <person name="Glass D."/>
        </authorList>
    </citation>
    <scope>NUCLEOTIDE SEQUENCE</scope>
    <source>
        <strain evidence="18">SUZIE</strain>
        <tissue evidence="18">Muscle</tissue>
    </source>
</reference>
<dbReference type="Gene3D" id="6.10.300.20">
    <property type="match status" value="1"/>
</dbReference>
<feature type="compositionally biased region" description="Basic and acidic residues" evidence="13">
    <location>
        <begin position="144"/>
        <end position="156"/>
    </location>
</feature>
<dbReference type="GO" id="GO:0006281">
    <property type="term" value="P:DNA repair"/>
    <property type="evidence" value="ECO:0007669"/>
    <property type="project" value="TreeGrafter"/>
</dbReference>
<evidence type="ECO:0000256" key="13">
    <source>
        <dbReference type="SAM" id="MobiDB-lite"/>
    </source>
</evidence>
<dbReference type="EMBL" id="JAATJV010273300">
    <property type="protein sequence ID" value="MBZ3876353.1"/>
    <property type="molecule type" value="Genomic_DNA"/>
</dbReference>
<gene>
    <name evidence="18" type="ORF">SUZIE_137515</name>
</gene>
<protein>
    <recommendedName>
        <fullName evidence="5">NADH dehydrogenase [ubiquinone] iron-sulfur protein 7, mitochondrial</fullName>
        <ecNumber evidence="4">7.1.1.2</ecNumber>
    </recommendedName>
    <alternativeName>
        <fullName evidence="8">Complex I-20kD</fullName>
    </alternativeName>
    <alternativeName>
        <fullName evidence="9">NADH-ubiquinone oxidoreductase 20 kDa subunit</fullName>
    </alternativeName>
</protein>
<comment type="similarity">
    <text evidence="2">Belongs to the PWWP3A family.</text>
</comment>
<keyword evidence="12" id="KW-0479">Metal-binding</keyword>